<feature type="region of interest" description="Disordered" evidence="1">
    <location>
        <begin position="93"/>
        <end position="118"/>
    </location>
</feature>
<evidence type="ECO:0000313" key="4">
    <source>
        <dbReference type="Proteomes" id="UP001174677"/>
    </source>
</evidence>
<evidence type="ECO:0000313" key="3">
    <source>
        <dbReference type="EMBL" id="KAJ9182766.1"/>
    </source>
</evidence>
<keyword evidence="4" id="KW-1185">Reference proteome</keyword>
<accession>A0ABQ9MUF5</accession>
<dbReference type="Proteomes" id="UP001174677">
    <property type="component" value="Chromosome 4"/>
</dbReference>
<reference evidence="3" key="1">
    <citation type="journal article" date="2023" name="Plant Biotechnol. J.">
        <title>Chromosome-level wild Hevea brasiliensis genome provides new tools for genomic-assisted breeding and valuable loci to elevate rubber yield.</title>
        <authorList>
            <person name="Cheng H."/>
            <person name="Song X."/>
            <person name="Hu Y."/>
            <person name="Wu T."/>
            <person name="Yang Q."/>
            <person name="An Z."/>
            <person name="Feng S."/>
            <person name="Deng Z."/>
            <person name="Wu W."/>
            <person name="Zeng X."/>
            <person name="Tu M."/>
            <person name="Wang X."/>
            <person name="Huang H."/>
        </authorList>
    </citation>
    <scope>NUCLEOTIDE SEQUENCE</scope>
    <source>
        <strain evidence="3">MT/VB/25A 57/8</strain>
    </source>
</reference>
<proteinExistence type="predicted"/>
<comment type="caution">
    <text evidence="3">The sequence shown here is derived from an EMBL/GenBank/DDBJ whole genome shotgun (WGS) entry which is preliminary data.</text>
</comment>
<dbReference type="EMBL" id="JARPOI010000004">
    <property type="protein sequence ID" value="KAJ9182766.1"/>
    <property type="molecule type" value="Genomic_DNA"/>
</dbReference>
<evidence type="ECO:0000256" key="2">
    <source>
        <dbReference type="SAM" id="SignalP"/>
    </source>
</evidence>
<protein>
    <recommendedName>
        <fullName evidence="5">Secreted protein</fullName>
    </recommendedName>
</protein>
<gene>
    <name evidence="3" type="ORF">P3X46_006723</name>
</gene>
<feature type="signal peptide" evidence="2">
    <location>
        <begin position="1"/>
        <end position="16"/>
    </location>
</feature>
<evidence type="ECO:0008006" key="5">
    <source>
        <dbReference type="Google" id="ProtNLM"/>
    </source>
</evidence>
<organism evidence="3 4">
    <name type="scientific">Hevea brasiliensis</name>
    <name type="common">Para rubber tree</name>
    <name type="synonym">Siphonia brasiliensis</name>
    <dbReference type="NCBI Taxonomy" id="3981"/>
    <lineage>
        <taxon>Eukaryota</taxon>
        <taxon>Viridiplantae</taxon>
        <taxon>Streptophyta</taxon>
        <taxon>Embryophyta</taxon>
        <taxon>Tracheophyta</taxon>
        <taxon>Spermatophyta</taxon>
        <taxon>Magnoliopsida</taxon>
        <taxon>eudicotyledons</taxon>
        <taxon>Gunneridae</taxon>
        <taxon>Pentapetalae</taxon>
        <taxon>rosids</taxon>
        <taxon>fabids</taxon>
        <taxon>Malpighiales</taxon>
        <taxon>Euphorbiaceae</taxon>
        <taxon>Crotonoideae</taxon>
        <taxon>Micrandreae</taxon>
        <taxon>Hevea</taxon>
    </lineage>
</organism>
<keyword evidence="2" id="KW-0732">Signal</keyword>
<name>A0ABQ9MUF5_HEVBR</name>
<dbReference type="PANTHER" id="PTHR35318">
    <property type="entry name" value="BNAA10G08410D PROTEIN"/>
    <property type="match status" value="1"/>
</dbReference>
<dbReference type="PANTHER" id="PTHR35318:SF2">
    <property type="entry name" value="OS08G0138900 PROTEIN"/>
    <property type="match status" value="1"/>
</dbReference>
<evidence type="ECO:0000256" key="1">
    <source>
        <dbReference type="SAM" id="MobiDB-lite"/>
    </source>
</evidence>
<feature type="chain" id="PRO_5045436852" description="Secreted protein" evidence="2">
    <location>
        <begin position="17"/>
        <end position="141"/>
    </location>
</feature>
<sequence>MRFLLVFVSCCGATGGESSVKESLEPNRRRSEETRTLMVHRTLQTPNARRSRRRKRGRVGLGYPSSAAAMAEWKPTLCSIAEDNVVLVEERTERVAKRNGSGGRRSGGSREVANVSNYNDYDRRSNQYTVIPTFSASPFMI</sequence>